<name>A0A6J4SDR5_9ACTN</name>
<dbReference type="InterPro" id="IPR036249">
    <property type="entry name" value="Thioredoxin-like_sf"/>
</dbReference>
<dbReference type="PROSITE" id="PS51352">
    <property type="entry name" value="THIOREDOXIN_2"/>
    <property type="match status" value="1"/>
</dbReference>
<dbReference type="InterPro" id="IPR013766">
    <property type="entry name" value="Thioredoxin_domain"/>
</dbReference>
<dbReference type="PANTHER" id="PTHR42852:SF13">
    <property type="entry name" value="PROTEIN DIPZ"/>
    <property type="match status" value="1"/>
</dbReference>
<dbReference type="Pfam" id="PF08534">
    <property type="entry name" value="Redoxin"/>
    <property type="match status" value="1"/>
</dbReference>
<dbReference type="InterPro" id="IPR013740">
    <property type="entry name" value="Redoxin"/>
</dbReference>
<sequence>MAGKTDSEAPGGALKLGHEDTRGPLVRHDSAACEPTEGICRVQRADTAETRPSLGLAPGLSPVGRWYNSEPFALSGLRGKVVLVNFWVHSCVNCHNSLPTLRRWYEGYASAGFEIVGVHTPEFESDRDPEALAGAIERDGVRWPVFQDNAYATWDAYANRAWPTFYLLDRAGVIRAVHTGEISERFPDGIEPLEAGISDLLAAG</sequence>
<feature type="region of interest" description="Disordered" evidence="1">
    <location>
        <begin position="1"/>
        <end position="21"/>
    </location>
</feature>
<evidence type="ECO:0000259" key="2">
    <source>
        <dbReference type="PROSITE" id="PS51352"/>
    </source>
</evidence>
<evidence type="ECO:0000313" key="3">
    <source>
        <dbReference type="EMBL" id="CAA9496728.1"/>
    </source>
</evidence>
<reference evidence="3" key="1">
    <citation type="submission" date="2020-02" db="EMBL/GenBank/DDBJ databases">
        <authorList>
            <person name="Meier V. D."/>
        </authorList>
    </citation>
    <scope>NUCLEOTIDE SEQUENCE</scope>
    <source>
        <strain evidence="3">AVDCRST_MAG12</strain>
    </source>
</reference>
<dbReference type="InterPro" id="IPR050553">
    <property type="entry name" value="Thioredoxin_ResA/DsbE_sf"/>
</dbReference>
<protein>
    <recommendedName>
        <fullName evidence="2">Thioredoxin domain-containing protein</fullName>
    </recommendedName>
</protein>
<proteinExistence type="predicted"/>
<dbReference type="GO" id="GO:0016491">
    <property type="term" value="F:oxidoreductase activity"/>
    <property type="evidence" value="ECO:0007669"/>
    <property type="project" value="InterPro"/>
</dbReference>
<evidence type="ECO:0000256" key="1">
    <source>
        <dbReference type="SAM" id="MobiDB-lite"/>
    </source>
</evidence>
<dbReference type="AlphaFoldDB" id="A0A6J4SDR5"/>
<feature type="domain" description="Thioredoxin" evidence="2">
    <location>
        <begin position="45"/>
        <end position="202"/>
    </location>
</feature>
<dbReference type="Gene3D" id="3.40.30.10">
    <property type="entry name" value="Glutaredoxin"/>
    <property type="match status" value="1"/>
</dbReference>
<dbReference type="PANTHER" id="PTHR42852">
    <property type="entry name" value="THIOL:DISULFIDE INTERCHANGE PROTEIN DSBE"/>
    <property type="match status" value="1"/>
</dbReference>
<accession>A0A6J4SDR5</accession>
<gene>
    <name evidence="3" type="ORF">AVDCRST_MAG12-2409</name>
</gene>
<dbReference type="EMBL" id="CADCVK010000354">
    <property type="protein sequence ID" value="CAA9496728.1"/>
    <property type="molecule type" value="Genomic_DNA"/>
</dbReference>
<dbReference type="SUPFAM" id="SSF52833">
    <property type="entry name" value="Thioredoxin-like"/>
    <property type="match status" value="1"/>
</dbReference>
<organism evidence="3">
    <name type="scientific">uncultured Rubrobacteraceae bacterium</name>
    <dbReference type="NCBI Taxonomy" id="349277"/>
    <lineage>
        <taxon>Bacteria</taxon>
        <taxon>Bacillati</taxon>
        <taxon>Actinomycetota</taxon>
        <taxon>Rubrobacteria</taxon>
        <taxon>Rubrobacterales</taxon>
        <taxon>Rubrobacteraceae</taxon>
        <taxon>environmental samples</taxon>
    </lineage>
</organism>